<dbReference type="KEGG" id="awe:JG540_02365"/>
<evidence type="ECO:0000256" key="2">
    <source>
        <dbReference type="PIRSR" id="PIRSR605754-1"/>
    </source>
</evidence>
<reference evidence="4 5" key="1">
    <citation type="submission" date="2020-12" db="EMBL/GenBank/DDBJ databases">
        <authorList>
            <person name="Zhou J."/>
        </authorList>
    </citation>
    <scope>NUCLEOTIDE SEQUENCE [LARGE SCALE GENOMIC DNA]</scope>
    <source>
        <strain evidence="4 5">CCUG 61299</strain>
    </source>
</reference>
<dbReference type="InterPro" id="IPR023365">
    <property type="entry name" value="Sortase_dom-sf"/>
</dbReference>
<dbReference type="EMBL" id="CP066802">
    <property type="protein sequence ID" value="QQM67747.1"/>
    <property type="molecule type" value="Genomic_DNA"/>
</dbReference>
<evidence type="ECO:0000256" key="1">
    <source>
        <dbReference type="ARBA" id="ARBA00022801"/>
    </source>
</evidence>
<dbReference type="InterPro" id="IPR005754">
    <property type="entry name" value="Sortase"/>
</dbReference>
<keyword evidence="5" id="KW-1185">Reference proteome</keyword>
<dbReference type="NCBIfam" id="NF033745">
    <property type="entry name" value="class_C_sortase"/>
    <property type="match status" value="1"/>
</dbReference>
<dbReference type="Gene3D" id="2.40.260.10">
    <property type="entry name" value="Sortase"/>
    <property type="match status" value="1"/>
</dbReference>
<evidence type="ECO:0000313" key="4">
    <source>
        <dbReference type="EMBL" id="QQM67747.1"/>
    </source>
</evidence>
<keyword evidence="1" id="KW-0378">Hydrolase</keyword>
<feature type="active site" description="Proton donor/acceptor" evidence="2">
    <location>
        <position position="179"/>
    </location>
</feature>
<dbReference type="Proteomes" id="UP000595895">
    <property type="component" value="Chromosome"/>
</dbReference>
<keyword evidence="3" id="KW-0812">Transmembrane</keyword>
<dbReference type="GO" id="GO:0016787">
    <property type="term" value="F:hydrolase activity"/>
    <property type="evidence" value="ECO:0007669"/>
    <property type="project" value="UniProtKB-KW"/>
</dbReference>
<evidence type="ECO:0000256" key="3">
    <source>
        <dbReference type="SAM" id="Phobius"/>
    </source>
</evidence>
<evidence type="ECO:0000313" key="5">
    <source>
        <dbReference type="Proteomes" id="UP000595895"/>
    </source>
</evidence>
<accession>A0A7T7MA96</accession>
<feature type="transmembrane region" description="Helical" evidence="3">
    <location>
        <begin position="278"/>
        <end position="297"/>
    </location>
</feature>
<feature type="active site" description="Acyl-thioester intermediate" evidence="2">
    <location>
        <position position="241"/>
    </location>
</feature>
<dbReference type="CDD" id="cd05827">
    <property type="entry name" value="Sortase_C"/>
    <property type="match status" value="1"/>
</dbReference>
<keyword evidence="3" id="KW-0472">Membrane</keyword>
<name>A0A7T7MA96_9ACTO</name>
<dbReference type="AlphaFoldDB" id="A0A7T7MA96"/>
<protein>
    <submittedName>
        <fullName evidence="4">Class C sortase</fullName>
    </submittedName>
</protein>
<dbReference type="NCBIfam" id="TIGR01076">
    <property type="entry name" value="sortase_fam"/>
    <property type="match status" value="1"/>
</dbReference>
<gene>
    <name evidence="4" type="ORF">JG540_02365</name>
</gene>
<keyword evidence="3" id="KW-1133">Transmembrane helix</keyword>
<dbReference type="RefSeq" id="WP_200276719.1">
    <property type="nucleotide sequence ID" value="NZ_CP066802.1"/>
</dbReference>
<proteinExistence type="predicted"/>
<sequence>MTAVRTVPRHARARGRAARGKQGQKWRLSWLSLLTALLATVGMGLFSYPSVAAWISQYNQSQIVHDYEEQVSHAKPEASDQVKQAHAYNQALSVGAVLEANTNVPTGDGTSSDETLRYNRILDANGAGLMARLRIPKIDLDLPIYHGTSEETLLAGLGHLEGTSLPVGGDSTRSVVTGHRGLANATMFTNLDQVEVGDTFVMEVFGEVLTYRVFDKQVVEPEETESLRAVPGKDLATLVTCTPLGINTHRILVTGERVTPTPVKDVQAAGAKPDIPGFPWWAVWLSAGMTLVVLYVWRSGYPVRRRGGRAEGAEAGRRRRLFARRTGRR</sequence>
<dbReference type="SUPFAM" id="SSF63817">
    <property type="entry name" value="Sortase"/>
    <property type="match status" value="1"/>
</dbReference>
<dbReference type="InterPro" id="IPR042002">
    <property type="entry name" value="Sortase_C"/>
</dbReference>
<organism evidence="4 5">
    <name type="scientific">Actinomyces weissii</name>
    <dbReference type="NCBI Taxonomy" id="675090"/>
    <lineage>
        <taxon>Bacteria</taxon>
        <taxon>Bacillati</taxon>
        <taxon>Actinomycetota</taxon>
        <taxon>Actinomycetes</taxon>
        <taxon>Actinomycetales</taxon>
        <taxon>Actinomycetaceae</taxon>
        <taxon>Actinomyces</taxon>
    </lineage>
</organism>
<dbReference type="Pfam" id="PF04203">
    <property type="entry name" value="Sortase"/>
    <property type="match status" value="1"/>
</dbReference>